<reference evidence="2" key="1">
    <citation type="submission" date="2019-12" db="EMBL/GenBank/DDBJ databases">
        <title>Genome sequencing and annotation of Brassica cretica.</title>
        <authorList>
            <person name="Studholme D.J."/>
            <person name="Sarris P.F."/>
        </authorList>
    </citation>
    <scope>NUCLEOTIDE SEQUENCE</scope>
    <source>
        <strain evidence="2">PFS-001/15</strain>
        <tissue evidence="2">Leaf</tissue>
    </source>
</reference>
<name>A0A8S9H7C5_BRACR</name>
<comment type="caution">
    <text evidence="2">The sequence shown here is derived from an EMBL/GenBank/DDBJ whole genome shotgun (WGS) entry which is preliminary data.</text>
</comment>
<evidence type="ECO:0000256" key="1">
    <source>
        <dbReference type="SAM" id="MobiDB-lite"/>
    </source>
</evidence>
<accession>A0A8S9H7C5</accession>
<evidence type="ECO:0000313" key="2">
    <source>
        <dbReference type="EMBL" id="KAF2552980.1"/>
    </source>
</evidence>
<protein>
    <submittedName>
        <fullName evidence="2">Uncharacterized protein</fullName>
    </submittedName>
</protein>
<feature type="region of interest" description="Disordered" evidence="1">
    <location>
        <begin position="65"/>
        <end position="85"/>
    </location>
</feature>
<evidence type="ECO:0000313" key="3">
    <source>
        <dbReference type="Proteomes" id="UP000712281"/>
    </source>
</evidence>
<gene>
    <name evidence="2" type="ORF">F2Q68_00035241</name>
</gene>
<dbReference type="Proteomes" id="UP000712281">
    <property type="component" value="Unassembled WGS sequence"/>
</dbReference>
<feature type="compositionally biased region" description="Polar residues" evidence="1">
    <location>
        <begin position="67"/>
        <end position="77"/>
    </location>
</feature>
<dbReference type="EMBL" id="QGKW02001988">
    <property type="protein sequence ID" value="KAF2552980.1"/>
    <property type="molecule type" value="Genomic_DNA"/>
</dbReference>
<sequence length="119" mass="13046">MNEMAIQPPRFLSGELLGFLAFSRTSISGDDHNELKKATTSKDEEDCLLPYDRSLKFRISNRDFSSRTEQLAGSPETSRPGGGGGFAVGLSMISLVSNEGGGAQGRRRFEIRAGVWRYV</sequence>
<dbReference type="AlphaFoldDB" id="A0A8S9H7C5"/>
<proteinExistence type="predicted"/>
<organism evidence="2 3">
    <name type="scientific">Brassica cretica</name>
    <name type="common">Mustard</name>
    <dbReference type="NCBI Taxonomy" id="69181"/>
    <lineage>
        <taxon>Eukaryota</taxon>
        <taxon>Viridiplantae</taxon>
        <taxon>Streptophyta</taxon>
        <taxon>Embryophyta</taxon>
        <taxon>Tracheophyta</taxon>
        <taxon>Spermatophyta</taxon>
        <taxon>Magnoliopsida</taxon>
        <taxon>eudicotyledons</taxon>
        <taxon>Gunneridae</taxon>
        <taxon>Pentapetalae</taxon>
        <taxon>rosids</taxon>
        <taxon>malvids</taxon>
        <taxon>Brassicales</taxon>
        <taxon>Brassicaceae</taxon>
        <taxon>Brassiceae</taxon>
        <taxon>Brassica</taxon>
    </lineage>
</organism>